<dbReference type="Proteomes" id="UP000662736">
    <property type="component" value="Chromosome"/>
</dbReference>
<proteinExistence type="predicted"/>
<reference evidence="2" key="1">
    <citation type="submission" date="2021-03" db="EMBL/GenBank/DDBJ databases">
        <title>Characterization of a novel Integrative Conjugative Element in Glaesserella parasuis.</title>
        <authorList>
            <person name="Hu G."/>
            <person name="Sun H."/>
        </authorList>
    </citation>
    <scope>NUCLEOTIDE SEQUENCE</scope>
    <source>
        <strain evidence="2">GHP1807</strain>
    </source>
</reference>
<dbReference type="AlphaFoldDB" id="A0AAX1M5I3"/>
<accession>A0AAX1M5I3</accession>
<dbReference type="EMBL" id="CP071491">
    <property type="protein sequence ID" value="QSX16949.1"/>
    <property type="molecule type" value="Genomic_DNA"/>
</dbReference>
<feature type="coiled-coil region" evidence="1">
    <location>
        <begin position="11"/>
        <end position="45"/>
    </location>
</feature>
<keyword evidence="1" id="KW-0175">Coiled coil</keyword>
<evidence type="ECO:0000313" key="2">
    <source>
        <dbReference type="EMBL" id="QSX16949.1"/>
    </source>
</evidence>
<organism evidence="2 3">
    <name type="scientific">Glaesserella parasuis</name>
    <name type="common">Haemophilus parasuis</name>
    <dbReference type="NCBI Taxonomy" id="738"/>
    <lineage>
        <taxon>Bacteria</taxon>
        <taxon>Pseudomonadati</taxon>
        <taxon>Pseudomonadota</taxon>
        <taxon>Gammaproteobacteria</taxon>
        <taxon>Pasteurellales</taxon>
        <taxon>Pasteurellaceae</taxon>
        <taxon>Glaesserella</taxon>
    </lineage>
</organism>
<evidence type="ECO:0000313" key="3">
    <source>
        <dbReference type="Proteomes" id="UP000662736"/>
    </source>
</evidence>
<gene>
    <name evidence="2" type="ORF">J1G54_11685</name>
</gene>
<protein>
    <submittedName>
        <fullName evidence="2">Uncharacterized protein</fullName>
    </submittedName>
</protein>
<sequence>MSTLTMKQVKILNLLKKAENCVERLEQVRRELEDSLSEKNMKKAA</sequence>
<dbReference type="RefSeq" id="WP_160404909.1">
    <property type="nucleotide sequence ID" value="NZ_CP049090.1"/>
</dbReference>
<evidence type="ECO:0000256" key="1">
    <source>
        <dbReference type="SAM" id="Coils"/>
    </source>
</evidence>
<name>A0AAX1M5I3_GLAPU</name>